<dbReference type="GO" id="GO:0017017">
    <property type="term" value="F:MAP kinase tyrosine/serine/threonine phosphatase activity"/>
    <property type="evidence" value="ECO:0000318"/>
    <property type="project" value="GO_Central"/>
</dbReference>
<dbReference type="PROSITE" id="PS50056">
    <property type="entry name" value="TYR_PHOSPHATASE_2"/>
    <property type="match status" value="1"/>
</dbReference>
<dbReference type="InterPro" id="IPR020422">
    <property type="entry name" value="TYR_PHOSPHATASE_DUAL_dom"/>
</dbReference>
<dbReference type="FunFam" id="3.40.250.10:FF:000136">
    <property type="entry name" value="Probable rhodanese domain-containing dual specificity protein phosphatase"/>
    <property type="match status" value="1"/>
</dbReference>
<dbReference type="AlphaFoldDB" id="F0ZC69"/>
<evidence type="ECO:0000256" key="4">
    <source>
        <dbReference type="ARBA" id="ARBA00047761"/>
    </source>
</evidence>
<dbReference type="PROSITE" id="PS00383">
    <property type="entry name" value="TYR_PHOSPHATASE_1"/>
    <property type="match status" value="1"/>
</dbReference>
<keyword evidence="9" id="KW-1185">Reference proteome</keyword>
<dbReference type="InterPro" id="IPR029021">
    <property type="entry name" value="Prot-tyrosine_phosphatase-like"/>
</dbReference>
<dbReference type="OrthoDB" id="285418at2759"/>
<dbReference type="InterPro" id="IPR000387">
    <property type="entry name" value="Tyr_Pase_dom"/>
</dbReference>
<accession>F0ZC69</accession>
<evidence type="ECO:0000256" key="1">
    <source>
        <dbReference type="ARBA" id="ARBA00008601"/>
    </source>
</evidence>
<dbReference type="VEuPathDB" id="AmoebaDB:DICPUDRAFT_17903"/>
<dbReference type="InParanoid" id="F0ZC69"/>
<dbReference type="PANTHER" id="PTHR10159">
    <property type="entry name" value="DUAL SPECIFICITY PROTEIN PHOSPHATASE"/>
    <property type="match status" value="1"/>
</dbReference>
<dbReference type="Gene3D" id="3.40.250.10">
    <property type="entry name" value="Rhodanese-like domain"/>
    <property type="match status" value="1"/>
</dbReference>
<dbReference type="InterPro" id="IPR001763">
    <property type="entry name" value="Rhodanese-like_dom"/>
</dbReference>
<evidence type="ECO:0000259" key="6">
    <source>
        <dbReference type="PROSITE" id="PS50054"/>
    </source>
</evidence>
<dbReference type="Proteomes" id="UP000001064">
    <property type="component" value="Unassembled WGS sequence"/>
</dbReference>
<evidence type="ECO:0008006" key="10">
    <source>
        <dbReference type="Google" id="ProtNLM"/>
    </source>
</evidence>
<dbReference type="InterPro" id="IPR036873">
    <property type="entry name" value="Rhodanese-like_dom_sf"/>
</dbReference>
<dbReference type="PANTHER" id="PTHR10159:SF414">
    <property type="entry name" value="PROTEIN-TYROSINE-PHOSPHATASE-RELATED"/>
    <property type="match status" value="1"/>
</dbReference>
<dbReference type="GO" id="GO:0005737">
    <property type="term" value="C:cytoplasm"/>
    <property type="evidence" value="ECO:0000318"/>
    <property type="project" value="GO_Central"/>
</dbReference>
<dbReference type="OMA" id="QQDNGAP"/>
<dbReference type="GO" id="GO:0008330">
    <property type="term" value="F:protein tyrosine/threonine phosphatase activity"/>
    <property type="evidence" value="ECO:0000318"/>
    <property type="project" value="GO_Central"/>
</dbReference>
<dbReference type="STRING" id="5786.F0ZC69"/>
<evidence type="ECO:0000313" key="9">
    <source>
        <dbReference type="Proteomes" id="UP000001064"/>
    </source>
</evidence>
<feature type="non-terminal residue" evidence="8">
    <location>
        <position position="339"/>
    </location>
</feature>
<dbReference type="InterPro" id="IPR016130">
    <property type="entry name" value="Tyr_Pase_AS"/>
</dbReference>
<evidence type="ECO:0000313" key="8">
    <source>
        <dbReference type="EMBL" id="EGC38445.1"/>
    </source>
</evidence>
<dbReference type="EMBL" id="GL870976">
    <property type="protein sequence ID" value="EGC38445.1"/>
    <property type="molecule type" value="Genomic_DNA"/>
</dbReference>
<dbReference type="GO" id="GO:0007165">
    <property type="term" value="P:signal transduction"/>
    <property type="evidence" value="ECO:0000318"/>
    <property type="project" value="GO_Central"/>
</dbReference>
<feature type="domain" description="Tyrosine-protein phosphatase" evidence="6">
    <location>
        <begin position="177"/>
        <end position="319"/>
    </location>
</feature>
<reference evidence="9" key="1">
    <citation type="journal article" date="2011" name="Genome Biol.">
        <title>Comparative genomics of the social amoebae Dictyostelium discoideum and Dictyostelium purpureum.</title>
        <authorList>
            <consortium name="US DOE Joint Genome Institute (JGI-PGF)"/>
            <person name="Sucgang R."/>
            <person name="Kuo A."/>
            <person name="Tian X."/>
            <person name="Salerno W."/>
            <person name="Parikh A."/>
            <person name="Feasley C.L."/>
            <person name="Dalin E."/>
            <person name="Tu H."/>
            <person name="Huang E."/>
            <person name="Barry K."/>
            <person name="Lindquist E."/>
            <person name="Shapiro H."/>
            <person name="Bruce D."/>
            <person name="Schmutz J."/>
            <person name="Salamov A."/>
            <person name="Fey P."/>
            <person name="Gaudet P."/>
            <person name="Anjard C."/>
            <person name="Babu M.M."/>
            <person name="Basu S."/>
            <person name="Bushmanova Y."/>
            <person name="van der Wel H."/>
            <person name="Katoh-Kurasawa M."/>
            <person name="Dinh C."/>
            <person name="Coutinho P.M."/>
            <person name="Saito T."/>
            <person name="Elias M."/>
            <person name="Schaap P."/>
            <person name="Kay R.R."/>
            <person name="Henrissat B."/>
            <person name="Eichinger L."/>
            <person name="Rivero F."/>
            <person name="Putnam N.H."/>
            <person name="West C.M."/>
            <person name="Loomis W.F."/>
            <person name="Chisholm R.L."/>
            <person name="Shaulsky G."/>
            <person name="Strassmann J.E."/>
            <person name="Queller D.C."/>
            <person name="Kuspa A."/>
            <person name="Grigoriev I.V."/>
        </authorList>
    </citation>
    <scope>NUCLEOTIDE SEQUENCE [LARGE SCALE GENOMIC DNA]</scope>
    <source>
        <strain evidence="9">QSDP1</strain>
    </source>
</reference>
<organism evidence="8 9">
    <name type="scientific">Dictyostelium purpureum</name>
    <name type="common">Slime mold</name>
    <dbReference type="NCBI Taxonomy" id="5786"/>
    <lineage>
        <taxon>Eukaryota</taxon>
        <taxon>Amoebozoa</taxon>
        <taxon>Evosea</taxon>
        <taxon>Eumycetozoa</taxon>
        <taxon>Dictyostelia</taxon>
        <taxon>Dictyosteliales</taxon>
        <taxon>Dictyosteliaceae</taxon>
        <taxon>Dictyostelium</taxon>
    </lineage>
</organism>
<sequence>MVVIDTNLKVEEQSILYHINSSDVYNLLQDISGSKLIVDLRSKEKYDVSHIRTAISLPPPPSPDSNTNSTIKSFNINKYIGSNATAKHWNLIFNRVVVYSDKPFLYSIDELEHLDEFNYTGIVDLKREDWDHVLLKYFLSKRKKTKIMVFQDGFNTFHSNYPFMCNSSTIKVTGSLYPSEIIINFLYLGGTENAATKEQLQNLKITHIVNMASELDDVYPHTYKYYRADLDDRPKANIYRHFQPVIDFINAAKREGGRVLVHCAMGISRSTTVVLAYLMKEDHLSFNDAYKFVKSKRTFVNPNHGFITQLKEYDAFLIKEREREHEQQNDEMKRLKLNS</sequence>
<dbReference type="PROSITE" id="PS50054">
    <property type="entry name" value="TYR_PHOSPHATASE_DUAL"/>
    <property type="match status" value="1"/>
</dbReference>
<gene>
    <name evidence="8" type="ORF">DICPUDRAFT_17903</name>
</gene>
<dbReference type="RefSeq" id="XP_003285003.1">
    <property type="nucleotide sequence ID" value="XM_003284955.1"/>
</dbReference>
<dbReference type="GeneID" id="10507185"/>
<dbReference type="GO" id="GO:0004722">
    <property type="term" value="F:protein serine/threonine phosphatase activity"/>
    <property type="evidence" value="ECO:0007669"/>
    <property type="project" value="UniProtKB-EC"/>
</dbReference>
<dbReference type="InterPro" id="IPR000340">
    <property type="entry name" value="Dual-sp_phosphatase_cat-dom"/>
</dbReference>
<proteinExistence type="inferred from homology"/>
<protein>
    <recommendedName>
        <fullName evidence="10">Protein-serine/threonine phosphatase</fullName>
    </recommendedName>
</protein>
<dbReference type="KEGG" id="dpp:DICPUDRAFT_17903"/>
<dbReference type="SMART" id="SM00195">
    <property type="entry name" value="DSPc"/>
    <property type="match status" value="1"/>
</dbReference>
<keyword evidence="2" id="KW-0378">Hydrolase</keyword>
<dbReference type="Pfam" id="PF00581">
    <property type="entry name" value="Rhodanese"/>
    <property type="match status" value="1"/>
</dbReference>
<evidence type="ECO:0000259" key="7">
    <source>
        <dbReference type="PROSITE" id="PS50056"/>
    </source>
</evidence>
<dbReference type="FunFam" id="3.90.190.10:FF:000004">
    <property type="entry name" value="Protein phosphatase Slingshot homolog 2"/>
    <property type="match status" value="1"/>
</dbReference>
<dbReference type="SUPFAM" id="SSF52799">
    <property type="entry name" value="(Phosphotyrosine protein) phosphatases II"/>
    <property type="match status" value="1"/>
</dbReference>
<name>F0ZC69_DICPU</name>
<dbReference type="eggNOG" id="KOG1716">
    <property type="taxonomic scope" value="Eukaryota"/>
</dbReference>
<comment type="similarity">
    <text evidence="1">Belongs to the protein-tyrosine phosphatase family. Non-receptor class dual specificity subfamily.</text>
</comment>
<dbReference type="SUPFAM" id="SSF52821">
    <property type="entry name" value="Rhodanese/Cell cycle control phosphatase"/>
    <property type="match status" value="1"/>
</dbReference>
<dbReference type="GO" id="GO:0043409">
    <property type="term" value="P:negative regulation of MAPK cascade"/>
    <property type="evidence" value="ECO:0000318"/>
    <property type="project" value="GO_Central"/>
</dbReference>
<evidence type="ECO:0000256" key="3">
    <source>
        <dbReference type="ARBA" id="ARBA00022912"/>
    </source>
</evidence>
<evidence type="ECO:0000256" key="2">
    <source>
        <dbReference type="ARBA" id="ARBA00022801"/>
    </source>
</evidence>
<comment type="catalytic activity">
    <reaction evidence="4">
        <text>O-phospho-L-seryl-[protein] + H2O = L-seryl-[protein] + phosphate</text>
        <dbReference type="Rhea" id="RHEA:20629"/>
        <dbReference type="Rhea" id="RHEA-COMP:9863"/>
        <dbReference type="Rhea" id="RHEA-COMP:11604"/>
        <dbReference type="ChEBI" id="CHEBI:15377"/>
        <dbReference type="ChEBI" id="CHEBI:29999"/>
        <dbReference type="ChEBI" id="CHEBI:43474"/>
        <dbReference type="ChEBI" id="CHEBI:83421"/>
        <dbReference type="EC" id="3.1.3.16"/>
    </reaction>
</comment>
<evidence type="ECO:0000256" key="5">
    <source>
        <dbReference type="ARBA" id="ARBA00048336"/>
    </source>
</evidence>
<dbReference type="GO" id="GO:0033550">
    <property type="term" value="F:MAP kinase tyrosine phosphatase activity"/>
    <property type="evidence" value="ECO:0000318"/>
    <property type="project" value="GO_Central"/>
</dbReference>
<dbReference type="Gene3D" id="3.90.190.10">
    <property type="entry name" value="Protein tyrosine phosphatase superfamily"/>
    <property type="match status" value="1"/>
</dbReference>
<dbReference type="Pfam" id="PF00782">
    <property type="entry name" value="DSPc"/>
    <property type="match status" value="1"/>
</dbReference>
<dbReference type="CDD" id="cd14498">
    <property type="entry name" value="DSP"/>
    <property type="match status" value="1"/>
</dbReference>
<keyword evidence="3" id="KW-0904">Protein phosphatase</keyword>
<comment type="catalytic activity">
    <reaction evidence="5">
        <text>O-phospho-L-threonyl-[protein] + H2O = L-threonyl-[protein] + phosphate</text>
        <dbReference type="Rhea" id="RHEA:47004"/>
        <dbReference type="Rhea" id="RHEA-COMP:11060"/>
        <dbReference type="Rhea" id="RHEA-COMP:11605"/>
        <dbReference type="ChEBI" id="CHEBI:15377"/>
        <dbReference type="ChEBI" id="CHEBI:30013"/>
        <dbReference type="ChEBI" id="CHEBI:43474"/>
        <dbReference type="ChEBI" id="CHEBI:61977"/>
        <dbReference type="EC" id="3.1.3.16"/>
    </reaction>
</comment>
<feature type="domain" description="Tyrosine specific protein phosphatases" evidence="7">
    <location>
        <begin position="240"/>
        <end position="297"/>
    </location>
</feature>